<organism evidence="4 5">
    <name type="scientific">Suttonella indologenes</name>
    <dbReference type="NCBI Taxonomy" id="13276"/>
    <lineage>
        <taxon>Bacteria</taxon>
        <taxon>Pseudomonadati</taxon>
        <taxon>Pseudomonadota</taxon>
        <taxon>Gammaproteobacteria</taxon>
        <taxon>Cardiobacteriales</taxon>
        <taxon>Cardiobacteriaceae</taxon>
        <taxon>Suttonella</taxon>
    </lineage>
</organism>
<keyword evidence="3" id="KW-1133">Transmembrane helix</keyword>
<dbReference type="EMBL" id="UHIA01000004">
    <property type="protein sequence ID" value="SUO97582.1"/>
    <property type="molecule type" value="Genomic_DNA"/>
</dbReference>
<feature type="compositionally biased region" description="Pro residues" evidence="2">
    <location>
        <begin position="70"/>
        <end position="95"/>
    </location>
</feature>
<sequence length="512" mass="54477">MSEKTPPQPKTPNPNNQPPKATEKPAAPAPDNKAENKVPSAEAAPKDGKTNPSPAASKIEEKAAPKPSAATPPPAQGNKTPPPAQGNKTPPPPPRATAEKKSGNGLAILALLCGLGGLGTGTYAFLQQAPLQSTAEAAEKGALAAEKRVVEAEKTLAALQQHVANAAQGLDKSQVSQLVAAALQDYAKSQPQLPNAEEIQARIDTQIAAAMPQSIKIEDVQSLIDQALLNSHSDTPIDFTQTIQAINQSNAQAQEALNNLSLRSEQIQQSLSQQADKLVADLKIIADSRPNPQPLISALTLADIAVQNGDYTVADKYLAQAENSFADFGLDSSAFADYKTRIGQLRGEIAGRADGFTITARIDRVIQSIPDWPFKNPAAAQQAIAEAPIQGETVAETAGNIGQKILNRTFKVVHNDEAGLTWIDAHKDLQTLIRENVRLDLAFARNALQLRHGDAYRRNIEQLVPRIEQYFNTEDAVVADALQQLKALAEQNSVPAPDIAALIAAVKQTAQQ</sequence>
<feature type="transmembrane region" description="Helical" evidence="3">
    <location>
        <begin position="105"/>
        <end position="126"/>
    </location>
</feature>
<dbReference type="OrthoDB" id="7069315at2"/>
<evidence type="ECO:0000313" key="4">
    <source>
        <dbReference type="EMBL" id="SUO97582.1"/>
    </source>
</evidence>
<dbReference type="Proteomes" id="UP000254575">
    <property type="component" value="Unassembled WGS sequence"/>
</dbReference>
<name>A0A380MZ49_9GAMM</name>
<evidence type="ECO:0000256" key="3">
    <source>
        <dbReference type="SAM" id="Phobius"/>
    </source>
</evidence>
<feature type="region of interest" description="Disordered" evidence="2">
    <location>
        <begin position="1"/>
        <end position="100"/>
    </location>
</feature>
<reference evidence="4 5" key="1">
    <citation type="submission" date="2018-06" db="EMBL/GenBank/DDBJ databases">
        <authorList>
            <consortium name="Pathogen Informatics"/>
            <person name="Doyle S."/>
        </authorList>
    </citation>
    <scope>NUCLEOTIDE SEQUENCE [LARGE SCALE GENOMIC DNA]</scope>
    <source>
        <strain evidence="4 5">NCTC10717</strain>
    </source>
</reference>
<keyword evidence="3" id="KW-0812">Transmembrane</keyword>
<keyword evidence="5" id="KW-1185">Reference proteome</keyword>
<gene>
    <name evidence="4" type="ORF">NCTC10717_01524</name>
</gene>
<keyword evidence="3" id="KW-0472">Membrane</keyword>
<keyword evidence="1" id="KW-0175">Coiled coil</keyword>
<accession>A0A380MZ49</accession>
<evidence type="ECO:0000313" key="5">
    <source>
        <dbReference type="Proteomes" id="UP000254575"/>
    </source>
</evidence>
<dbReference type="AlphaFoldDB" id="A0A380MZ49"/>
<feature type="compositionally biased region" description="Pro residues" evidence="2">
    <location>
        <begin position="1"/>
        <end position="17"/>
    </location>
</feature>
<dbReference type="InterPro" id="IPR007470">
    <property type="entry name" value="HemX"/>
</dbReference>
<dbReference type="Pfam" id="PF04375">
    <property type="entry name" value="HemX"/>
    <property type="match status" value="1"/>
</dbReference>
<feature type="coiled-coil region" evidence="1">
    <location>
        <begin position="135"/>
        <end position="162"/>
    </location>
</feature>
<evidence type="ECO:0000256" key="2">
    <source>
        <dbReference type="SAM" id="MobiDB-lite"/>
    </source>
</evidence>
<dbReference type="RefSeq" id="WP_115218691.1">
    <property type="nucleotide sequence ID" value="NZ_UHIA01000004.1"/>
</dbReference>
<protein>
    <submittedName>
        <fullName evidence="4">HemX</fullName>
    </submittedName>
</protein>
<proteinExistence type="predicted"/>
<feature type="coiled-coil region" evidence="1">
    <location>
        <begin position="243"/>
        <end position="270"/>
    </location>
</feature>
<feature type="compositionally biased region" description="Low complexity" evidence="2">
    <location>
        <begin position="18"/>
        <end position="30"/>
    </location>
</feature>
<evidence type="ECO:0000256" key="1">
    <source>
        <dbReference type="SAM" id="Coils"/>
    </source>
</evidence>